<dbReference type="InterPro" id="IPR016097">
    <property type="entry name" value="DUF695"/>
</dbReference>
<dbReference type="OrthoDB" id="7839302at2"/>
<dbReference type="RefSeq" id="WP_076086624.1">
    <property type="nucleotide sequence ID" value="NZ_CP019070.1"/>
</dbReference>
<protein>
    <recommendedName>
        <fullName evidence="5">DUF695 domain-containing protein</fullName>
    </recommendedName>
</protein>
<evidence type="ECO:0000313" key="3">
    <source>
        <dbReference type="EMBL" id="APW65740.1"/>
    </source>
</evidence>
<dbReference type="InterPro" id="IPR036701">
    <property type="entry name" value="RraB-like_sf"/>
</dbReference>
<reference evidence="3 4" key="1">
    <citation type="submission" date="2017-01" db="EMBL/GenBank/DDBJ databases">
        <title>Genome sequencing of Arcobacter sp. LPB0137.</title>
        <authorList>
            <person name="Lee G.-W."/>
            <person name="Yi H."/>
        </authorList>
    </citation>
    <scope>NUCLEOTIDE SEQUENCE [LARGE SCALE GENOMIC DNA]</scope>
    <source>
        <strain evidence="3 4">LPB0137</strain>
    </source>
</reference>
<keyword evidence="4" id="KW-1185">Reference proteome</keyword>
<evidence type="ECO:0000259" key="2">
    <source>
        <dbReference type="Pfam" id="PF06877"/>
    </source>
</evidence>
<dbReference type="SUPFAM" id="SSF89946">
    <property type="entry name" value="Hypothetical protein VC0424"/>
    <property type="match status" value="1"/>
</dbReference>
<gene>
    <name evidence="3" type="ORF">LPB137_07680</name>
</gene>
<evidence type="ECO:0008006" key="5">
    <source>
        <dbReference type="Google" id="ProtNLM"/>
    </source>
</evidence>
<dbReference type="AlphaFoldDB" id="A0A1P8KME9"/>
<accession>A0A1P8KME9</accession>
<dbReference type="Gene3D" id="3.30.70.970">
    <property type="entry name" value="RraB-like"/>
    <property type="match status" value="1"/>
</dbReference>
<sequence length="255" mass="30141">MQEYWELYMKNLEGKAALIQFNAGISMDMEELEFTHQTVGFVKAKLKDATAKGFISEKEEPEILFMEDKLESAMLKFRIGKYVGRIVSDGYVTFLYYLQFTYNWPDFIEYALNEHTSYEISNGHSHDSDWNYYKKLLYPTAKEWQIIQNHKVCDNLKEQGDNLQTPRAIEHKVYYKNEETKESLIQALEKEGFKIKKEIENEEGVKGLDFYRLDKPFYHDIDDLTLNLIEIAEFYEAQYDGWETSVVKSVMKQGI</sequence>
<feature type="domain" description="DUF695" evidence="1">
    <location>
        <begin position="5"/>
        <end position="138"/>
    </location>
</feature>
<dbReference type="STRING" id="1850254.LPB137_07680"/>
<proteinExistence type="predicted"/>
<dbReference type="Pfam" id="PF05117">
    <property type="entry name" value="DUF695"/>
    <property type="match status" value="1"/>
</dbReference>
<organism evidence="3 4">
    <name type="scientific">Poseidonibacter parvus</name>
    <dbReference type="NCBI Taxonomy" id="1850254"/>
    <lineage>
        <taxon>Bacteria</taxon>
        <taxon>Pseudomonadati</taxon>
        <taxon>Campylobacterota</taxon>
        <taxon>Epsilonproteobacteria</taxon>
        <taxon>Campylobacterales</taxon>
        <taxon>Arcobacteraceae</taxon>
        <taxon>Poseidonibacter</taxon>
    </lineage>
</organism>
<evidence type="ECO:0000259" key="1">
    <source>
        <dbReference type="Pfam" id="PF05117"/>
    </source>
</evidence>
<dbReference type="Pfam" id="PF06877">
    <property type="entry name" value="RraB"/>
    <property type="match status" value="1"/>
</dbReference>
<feature type="domain" description="Regulator of ribonuclease activity B" evidence="2">
    <location>
        <begin position="147"/>
        <end position="244"/>
    </location>
</feature>
<name>A0A1P8KME9_9BACT</name>
<dbReference type="Proteomes" id="UP000186074">
    <property type="component" value="Chromosome"/>
</dbReference>
<dbReference type="EMBL" id="CP019070">
    <property type="protein sequence ID" value="APW65740.1"/>
    <property type="molecule type" value="Genomic_DNA"/>
</dbReference>
<evidence type="ECO:0000313" key="4">
    <source>
        <dbReference type="Proteomes" id="UP000186074"/>
    </source>
</evidence>
<dbReference type="KEGG" id="alp:LPB137_07680"/>
<dbReference type="InterPro" id="IPR009671">
    <property type="entry name" value="RraB_dom"/>
</dbReference>